<feature type="chain" id="PRO_5045779832" description="DUF4410 domain-containing protein" evidence="1">
    <location>
        <begin position="20"/>
        <end position="229"/>
    </location>
</feature>
<proteinExistence type="predicted"/>
<name>A0ABY7N8F3_ALCFA</name>
<evidence type="ECO:0000313" key="3">
    <source>
        <dbReference type="Proteomes" id="UP001211866"/>
    </source>
</evidence>
<gene>
    <name evidence="2" type="ORF">M2J83_21195</name>
</gene>
<keyword evidence="1" id="KW-0732">Signal</keyword>
<dbReference type="Proteomes" id="UP001211866">
    <property type="component" value="Plasmid pNY11312-NR"/>
</dbReference>
<dbReference type="EMBL" id="CP096917">
    <property type="protein sequence ID" value="WBM40422.1"/>
    <property type="molecule type" value="Genomic_DNA"/>
</dbReference>
<evidence type="ECO:0000313" key="2">
    <source>
        <dbReference type="EMBL" id="WBM40422.1"/>
    </source>
</evidence>
<reference evidence="2 3" key="1">
    <citation type="submission" date="2022-05" db="EMBL/GenBank/DDBJ databases">
        <title>Complete sequence of strain NY11312.</title>
        <authorList>
            <person name="Zhou D."/>
        </authorList>
    </citation>
    <scope>NUCLEOTIDE SEQUENCE [LARGE SCALE GENOMIC DNA]</scope>
    <source>
        <strain evidence="2 3">NY11312</strain>
        <plasmid evidence="2 3">pNY11312-NR</plasmid>
    </source>
</reference>
<sequence length="229" mass="24163">MKRTITAALLISLGLGAHATDAPSAEPIPATEASSGGIKFDQVESRGAMSLPAGTKSVPLYVDFQGSPKLTRQLSEQLEAMGWQVTDDRNATHSLTAKGELHVWGKGYGLGSSSRVTATLASFVEENKVPTRPKPGGLFGALGSMRESFNSAVSGSPDGWCLSDQCRFVWQTAVITMTYRSANKDQRLDVSVRASGDALNLDAVVAEAVRNSFSAIKASPDPVASTQTM</sequence>
<keyword evidence="3" id="KW-1185">Reference proteome</keyword>
<evidence type="ECO:0008006" key="4">
    <source>
        <dbReference type="Google" id="ProtNLM"/>
    </source>
</evidence>
<protein>
    <recommendedName>
        <fullName evidence="4">DUF4410 domain-containing protein</fullName>
    </recommendedName>
</protein>
<organism evidence="2 3">
    <name type="scientific">Alcaligenes faecalis</name>
    <dbReference type="NCBI Taxonomy" id="511"/>
    <lineage>
        <taxon>Bacteria</taxon>
        <taxon>Pseudomonadati</taxon>
        <taxon>Pseudomonadota</taxon>
        <taxon>Betaproteobacteria</taxon>
        <taxon>Burkholderiales</taxon>
        <taxon>Alcaligenaceae</taxon>
        <taxon>Alcaligenes</taxon>
    </lineage>
</organism>
<evidence type="ECO:0000256" key="1">
    <source>
        <dbReference type="SAM" id="SignalP"/>
    </source>
</evidence>
<accession>A0ABY7N8F3</accession>
<feature type="signal peptide" evidence="1">
    <location>
        <begin position="1"/>
        <end position="19"/>
    </location>
</feature>
<geneLocation type="plasmid" evidence="2 3">
    <name>pNY11312-NR</name>
</geneLocation>
<keyword evidence="2" id="KW-0614">Plasmid</keyword>
<dbReference type="RefSeq" id="WP_270120451.1">
    <property type="nucleotide sequence ID" value="NZ_CP096917.1"/>
</dbReference>